<evidence type="ECO:0000313" key="7">
    <source>
        <dbReference type="EMBL" id="ALV07893.1"/>
    </source>
</evidence>
<evidence type="ECO:0000256" key="1">
    <source>
        <dbReference type="ARBA" id="ARBA00010688"/>
    </source>
</evidence>
<dbReference type="InterPro" id="IPR011611">
    <property type="entry name" value="PfkB_dom"/>
</dbReference>
<dbReference type="SUPFAM" id="SSF53613">
    <property type="entry name" value="Ribokinase-like"/>
    <property type="match status" value="1"/>
</dbReference>
<dbReference type="PATRIC" id="fig|76731.3.peg.3521"/>
<dbReference type="GO" id="GO:0005524">
    <property type="term" value="F:ATP binding"/>
    <property type="evidence" value="ECO:0007669"/>
    <property type="project" value="UniProtKB-KW"/>
</dbReference>
<dbReference type="Gene3D" id="3.40.1190.20">
    <property type="match status" value="1"/>
</dbReference>
<comment type="similarity">
    <text evidence="1">Belongs to the carbohydrate kinase PfkB family.</text>
</comment>
<feature type="domain" description="Carbohydrate kinase PfkB" evidence="6">
    <location>
        <begin position="34"/>
        <end position="303"/>
    </location>
</feature>
<proteinExistence type="inferred from homology"/>
<dbReference type="EMBL" id="CP013729">
    <property type="protein sequence ID" value="ALV07893.1"/>
    <property type="molecule type" value="Genomic_DNA"/>
</dbReference>
<keyword evidence="8" id="KW-1185">Reference proteome</keyword>
<dbReference type="AlphaFoldDB" id="A0A0U3E3V7"/>
<evidence type="ECO:0000256" key="4">
    <source>
        <dbReference type="ARBA" id="ARBA00022777"/>
    </source>
</evidence>
<sequence>MPTMTFASTPVLHADLASFVSFGEALTDMRRVGPTEWRSHCGGSPWKVAIAASRLGQLSAFAGGISKDAFGQELWQRSVDASLDLRFIQQFARSPLLSFLHEPVPPSFLYVGDDSADLHFRPHALPAGWRHALRWAHFGSISLTREPLAARLVALAESLKDEGARISYDPHYRLSMDSRYDRTLERMCRIADVIRVSEDDLCGLFRCRDYHLGLGQLAAWNPKAIVLLTLRDRGAQLFHPKGDVSVCGSTLEAVTDPFHRLDVADATTAGLLFSLIRSPDGSPDDHLRWAVAAGAAAADEHGVHGLTHRRVEALALQIQVAPAELA</sequence>
<dbReference type="KEGG" id="rdp:RD2015_3436"/>
<dbReference type="Proteomes" id="UP000060699">
    <property type="component" value="Chromosome"/>
</dbReference>
<evidence type="ECO:0000256" key="2">
    <source>
        <dbReference type="ARBA" id="ARBA00022679"/>
    </source>
</evidence>
<keyword evidence="3" id="KW-0547">Nucleotide-binding</keyword>
<accession>A0A0U3E3V7</accession>
<keyword evidence="4 7" id="KW-0418">Kinase</keyword>
<keyword evidence="2" id="KW-0808">Transferase</keyword>
<dbReference type="Pfam" id="PF00294">
    <property type="entry name" value="PfkB"/>
    <property type="match status" value="1"/>
</dbReference>
<dbReference type="GO" id="GO:0016301">
    <property type="term" value="F:kinase activity"/>
    <property type="evidence" value="ECO:0007669"/>
    <property type="project" value="UniProtKB-KW"/>
</dbReference>
<evidence type="ECO:0000313" key="8">
    <source>
        <dbReference type="Proteomes" id="UP000060699"/>
    </source>
</evidence>
<protein>
    <submittedName>
        <fullName evidence="7">Sugar kinase</fullName>
    </submittedName>
</protein>
<dbReference type="InterPro" id="IPR029056">
    <property type="entry name" value="Ribokinase-like"/>
</dbReference>
<name>A0A0U3E3V7_9BURK</name>
<reference evidence="7 8" key="1">
    <citation type="submission" date="2015-12" db="EMBL/GenBank/DDBJ databases">
        <title>Complete genome of Roseateles depolymerans KCTC 42856.</title>
        <authorList>
            <person name="Kim K.M."/>
        </authorList>
    </citation>
    <scope>NUCLEOTIDE SEQUENCE [LARGE SCALE GENOMIC DNA]</scope>
    <source>
        <strain evidence="7 8">KCTC 42856</strain>
    </source>
</reference>
<dbReference type="InterPro" id="IPR050306">
    <property type="entry name" value="PfkB_Carbo_kinase"/>
</dbReference>
<evidence type="ECO:0000259" key="6">
    <source>
        <dbReference type="Pfam" id="PF00294"/>
    </source>
</evidence>
<dbReference type="PANTHER" id="PTHR43085:SF1">
    <property type="entry name" value="PSEUDOURIDINE KINASE-RELATED"/>
    <property type="match status" value="1"/>
</dbReference>
<gene>
    <name evidence="7" type="ORF">RD2015_3436</name>
</gene>
<keyword evidence="5" id="KW-0067">ATP-binding</keyword>
<dbReference type="PANTHER" id="PTHR43085">
    <property type="entry name" value="HEXOKINASE FAMILY MEMBER"/>
    <property type="match status" value="1"/>
</dbReference>
<evidence type="ECO:0000256" key="5">
    <source>
        <dbReference type="ARBA" id="ARBA00022840"/>
    </source>
</evidence>
<organism evidence="7 8">
    <name type="scientific">Roseateles depolymerans</name>
    <dbReference type="NCBI Taxonomy" id="76731"/>
    <lineage>
        <taxon>Bacteria</taxon>
        <taxon>Pseudomonadati</taxon>
        <taxon>Pseudomonadota</taxon>
        <taxon>Betaproteobacteria</taxon>
        <taxon>Burkholderiales</taxon>
        <taxon>Sphaerotilaceae</taxon>
        <taxon>Roseateles</taxon>
    </lineage>
</organism>
<dbReference type="STRING" id="76731.RD2015_3436"/>
<evidence type="ECO:0000256" key="3">
    <source>
        <dbReference type="ARBA" id="ARBA00022741"/>
    </source>
</evidence>